<dbReference type="InParanoid" id="A0A0D2WIU5"/>
<feature type="domain" description="CCDC174 alpha/beta GRSR" evidence="3">
    <location>
        <begin position="183"/>
        <end position="210"/>
    </location>
</feature>
<dbReference type="AlphaFoldDB" id="A0A0D2WIU5"/>
<feature type="region of interest" description="Disordered" evidence="2">
    <location>
        <begin position="215"/>
        <end position="263"/>
    </location>
</feature>
<dbReference type="OrthoDB" id="333551at2759"/>
<evidence type="ECO:0000256" key="1">
    <source>
        <dbReference type="ARBA" id="ARBA00023054"/>
    </source>
</evidence>
<feature type="compositionally biased region" description="Basic and acidic residues" evidence="2">
    <location>
        <begin position="310"/>
        <end position="332"/>
    </location>
</feature>
<protein>
    <recommendedName>
        <fullName evidence="3">CCDC174 alpha/beta GRSR domain-containing protein</fullName>
    </recommendedName>
</protein>
<evidence type="ECO:0000313" key="4">
    <source>
        <dbReference type="EMBL" id="KJE89053.1"/>
    </source>
</evidence>
<dbReference type="PANTHER" id="PTHR15885:SF1">
    <property type="entry name" value="COILED-COIL DOMAIN-CONTAINING PROTEIN 174"/>
    <property type="match status" value="1"/>
</dbReference>
<dbReference type="InterPro" id="IPR025066">
    <property type="entry name" value="CCDC174-like"/>
</dbReference>
<feature type="region of interest" description="Disordered" evidence="2">
    <location>
        <begin position="310"/>
        <end position="342"/>
    </location>
</feature>
<dbReference type="EMBL" id="KE346360">
    <property type="protein sequence ID" value="KJE89053.1"/>
    <property type="molecule type" value="Genomic_DNA"/>
</dbReference>
<evidence type="ECO:0000256" key="2">
    <source>
        <dbReference type="SAM" id="MobiDB-lite"/>
    </source>
</evidence>
<gene>
    <name evidence="4" type="ORF">CAOG_000610</name>
</gene>
<evidence type="ECO:0000259" key="3">
    <source>
        <dbReference type="Pfam" id="PF25449"/>
    </source>
</evidence>
<feature type="compositionally biased region" description="Basic and acidic residues" evidence="2">
    <location>
        <begin position="443"/>
        <end position="452"/>
    </location>
</feature>
<organism evidence="4 5">
    <name type="scientific">Capsaspora owczarzaki (strain ATCC 30864)</name>
    <dbReference type="NCBI Taxonomy" id="595528"/>
    <lineage>
        <taxon>Eukaryota</taxon>
        <taxon>Filasterea</taxon>
        <taxon>Capsaspora</taxon>
    </lineage>
</organism>
<dbReference type="Pfam" id="PF13300">
    <property type="entry name" value="DUF4078"/>
    <property type="match status" value="1"/>
</dbReference>
<keyword evidence="5" id="KW-1185">Reference proteome</keyword>
<reference evidence="5" key="1">
    <citation type="submission" date="2011-02" db="EMBL/GenBank/DDBJ databases">
        <title>The Genome Sequence of Capsaspora owczarzaki ATCC 30864.</title>
        <authorList>
            <person name="Russ C."/>
            <person name="Cuomo C."/>
            <person name="Burger G."/>
            <person name="Gray M.W."/>
            <person name="Holland P.W.H."/>
            <person name="King N."/>
            <person name="Lang F.B.F."/>
            <person name="Roger A.J."/>
            <person name="Ruiz-Trillo I."/>
            <person name="Young S.K."/>
            <person name="Zeng Q."/>
            <person name="Gargeya S."/>
            <person name="Alvarado L."/>
            <person name="Berlin A."/>
            <person name="Chapman S.B."/>
            <person name="Chen Z."/>
            <person name="Freedman E."/>
            <person name="Gellesch M."/>
            <person name="Goldberg J."/>
            <person name="Griggs A."/>
            <person name="Gujja S."/>
            <person name="Heilman E."/>
            <person name="Heiman D."/>
            <person name="Howarth C."/>
            <person name="Mehta T."/>
            <person name="Neiman D."/>
            <person name="Pearson M."/>
            <person name="Roberts A."/>
            <person name="Saif S."/>
            <person name="Shea T."/>
            <person name="Shenoy N."/>
            <person name="Sisk P."/>
            <person name="Stolte C."/>
            <person name="Sykes S."/>
            <person name="White J."/>
            <person name="Yandava C."/>
            <person name="Haas B."/>
            <person name="Nusbaum C."/>
            <person name="Birren B."/>
        </authorList>
    </citation>
    <scope>NUCLEOTIDE SEQUENCE</scope>
    <source>
        <strain evidence="5">ATCC 30864</strain>
    </source>
</reference>
<dbReference type="GO" id="GO:0005634">
    <property type="term" value="C:nucleus"/>
    <property type="evidence" value="ECO:0007669"/>
    <property type="project" value="TreeGrafter"/>
</dbReference>
<proteinExistence type="predicted"/>
<dbReference type="PANTHER" id="PTHR15885">
    <property type="entry name" value="COILED-COIL DOMAIN-CONTAINING PROTEIN 174"/>
    <property type="match status" value="1"/>
</dbReference>
<feature type="region of interest" description="Disordered" evidence="2">
    <location>
        <begin position="1"/>
        <end position="28"/>
    </location>
</feature>
<dbReference type="Proteomes" id="UP000008743">
    <property type="component" value="Unassembled WGS sequence"/>
</dbReference>
<accession>A0A0D2WIU5</accession>
<dbReference type="Pfam" id="PF25449">
    <property type="entry name" value="CCDC174_GRSR"/>
    <property type="match status" value="1"/>
</dbReference>
<evidence type="ECO:0000313" key="5">
    <source>
        <dbReference type="Proteomes" id="UP000008743"/>
    </source>
</evidence>
<name>A0A0D2WIU5_CAPO3</name>
<keyword evidence="1" id="KW-0175">Coiled coil</keyword>
<dbReference type="PhylomeDB" id="A0A0D2WIU5"/>
<feature type="compositionally biased region" description="Basic and acidic residues" evidence="2">
    <location>
        <begin position="239"/>
        <end position="251"/>
    </location>
</feature>
<sequence length="514" mass="58194">MDGSDQDDFGPSPTARTTTDMYGRSISGRGATTKEIKVNASSLVDLKAELFKRQEHMNRTGAAATLVPSSTKLKPSLLVKQNKGVQDRQRRDAEARAAVVAMNREIDPDALVHSRAALEAKAAIYDRIHRGEGSSAEQQKSDRYLVDFEVKSFKPRVDNHTSQDELVDPIQLGEAAFGDPDEQVEFVDYLGRTRTCRRAELPQLLAADRRDRLHEIKSSDRSGNSRRRRRSNSLSDEDESRRSPRRDDDRYAAVPPPSSTGGSEDTYVCWVKPVFFLAIFLFLWRVRYESVMIDSHLLLKLPPFSNLKSRPWDPSKRDYEDRRHRPRSRWDEQQSEQPTGPIHFETVRSGEIRTLGAGYYQFSTDATERQLQLDSLKALHQQTLEQRKKREGLSKLRESMIARRLEMIHQRKEAKLQRAQALHLAGDDQVVEAEDDPATSEQQSDRFAHSEGPEPDSLANRPDADMSHEGNPATAHNSDDSSDSDSENQPTMDISQLLAFFKAKAAAHDASQDE</sequence>
<dbReference type="InterPro" id="IPR057464">
    <property type="entry name" value="CCDC174_GRSR"/>
</dbReference>
<feature type="region of interest" description="Disordered" evidence="2">
    <location>
        <begin position="431"/>
        <end position="495"/>
    </location>
</feature>
<dbReference type="STRING" id="595528.A0A0D2WIU5"/>